<evidence type="ECO:0000256" key="1">
    <source>
        <dbReference type="SAM" id="MobiDB-lite"/>
    </source>
</evidence>
<protein>
    <submittedName>
        <fullName evidence="2">Uncharacterized protein</fullName>
    </submittedName>
</protein>
<gene>
    <name evidence="2" type="ORF">JEQ12_010853</name>
</gene>
<feature type="compositionally biased region" description="Basic and acidic residues" evidence="1">
    <location>
        <begin position="50"/>
        <end position="67"/>
    </location>
</feature>
<proteinExistence type="predicted"/>
<evidence type="ECO:0000313" key="3">
    <source>
        <dbReference type="Proteomes" id="UP000664991"/>
    </source>
</evidence>
<evidence type="ECO:0000313" key="2">
    <source>
        <dbReference type="EMBL" id="KAG5197399.1"/>
    </source>
</evidence>
<feature type="region of interest" description="Disordered" evidence="1">
    <location>
        <begin position="1"/>
        <end position="99"/>
    </location>
</feature>
<feature type="region of interest" description="Disordered" evidence="1">
    <location>
        <begin position="164"/>
        <end position="186"/>
    </location>
</feature>
<name>A0A835ZQQ6_SHEEP</name>
<sequence>MPGGPRWLSNQASSGCFSADNRDSQRTQAFYSEIAEGRKEEQQAASTDAWHGRREQRSRGGDGRQEALRVAGTAFQALPDAHSSSKQPPKWTLQGQERQECGVCSEAPGSLGPRVRSRMDPVGARILTLSRLPGSPAISRAVGCLPKRRSSRKTRTHLLLWAVLGSPGPEGQEGASGRVSSSGSKA</sequence>
<dbReference type="EMBL" id="JAEMGP010000020">
    <property type="protein sequence ID" value="KAG5197399.1"/>
    <property type="molecule type" value="Genomic_DNA"/>
</dbReference>
<reference evidence="2 3" key="1">
    <citation type="submission" date="2020-12" db="EMBL/GenBank/DDBJ databases">
        <title>De novo assembly of Tibetan sheep genome.</title>
        <authorList>
            <person name="Li X."/>
        </authorList>
    </citation>
    <scope>NUCLEOTIDE SEQUENCE [LARGE SCALE GENOMIC DNA]</scope>
    <source>
        <tissue evidence="2">Heart</tissue>
    </source>
</reference>
<organism evidence="2 3">
    <name type="scientific">Ovis aries</name>
    <name type="common">Sheep</name>
    <dbReference type="NCBI Taxonomy" id="9940"/>
    <lineage>
        <taxon>Eukaryota</taxon>
        <taxon>Metazoa</taxon>
        <taxon>Chordata</taxon>
        <taxon>Craniata</taxon>
        <taxon>Vertebrata</taxon>
        <taxon>Euteleostomi</taxon>
        <taxon>Mammalia</taxon>
        <taxon>Eutheria</taxon>
        <taxon>Laurasiatheria</taxon>
        <taxon>Artiodactyla</taxon>
        <taxon>Ruminantia</taxon>
        <taxon>Pecora</taxon>
        <taxon>Bovidae</taxon>
        <taxon>Caprinae</taxon>
        <taxon>Ovis</taxon>
    </lineage>
</organism>
<comment type="caution">
    <text evidence="2">The sequence shown here is derived from an EMBL/GenBank/DDBJ whole genome shotgun (WGS) entry which is preliminary data.</text>
</comment>
<dbReference type="Proteomes" id="UP000664991">
    <property type="component" value="Unassembled WGS sequence"/>
</dbReference>
<dbReference type="AlphaFoldDB" id="A0A835ZQQ6"/>
<accession>A0A835ZQQ6</accession>